<accession>A0A3P6AVE3</accession>
<name>A0A3P6AVE3_BRAOL</name>
<proteinExistence type="predicted"/>
<dbReference type="AlphaFoldDB" id="A0A3P6AVE3"/>
<sequence length="139" mass="16037">MDINTKVVELTYTLPEAMMQQIAQDTPHIHVTSDRQVQNLIEIIQSQEVCLCVSSRDNMRTVNDGIKEAEDANEVSDEGEEDDEGGEKMITCLKMKMIMGRRELISLMLLKRLMMVKITLSMGKSKRRMKKKMIYVLRI</sequence>
<organism evidence="1">
    <name type="scientific">Brassica oleracea</name>
    <name type="common">Wild cabbage</name>
    <dbReference type="NCBI Taxonomy" id="3712"/>
    <lineage>
        <taxon>Eukaryota</taxon>
        <taxon>Viridiplantae</taxon>
        <taxon>Streptophyta</taxon>
        <taxon>Embryophyta</taxon>
        <taxon>Tracheophyta</taxon>
        <taxon>Spermatophyta</taxon>
        <taxon>Magnoliopsida</taxon>
        <taxon>eudicotyledons</taxon>
        <taxon>Gunneridae</taxon>
        <taxon>Pentapetalae</taxon>
        <taxon>rosids</taxon>
        <taxon>malvids</taxon>
        <taxon>Brassicales</taxon>
        <taxon>Brassicaceae</taxon>
        <taxon>Brassiceae</taxon>
        <taxon>Brassica</taxon>
    </lineage>
</organism>
<reference evidence="1" key="1">
    <citation type="submission" date="2018-11" db="EMBL/GenBank/DDBJ databases">
        <authorList>
            <consortium name="Genoscope - CEA"/>
            <person name="William W."/>
        </authorList>
    </citation>
    <scope>NUCLEOTIDE SEQUENCE</scope>
</reference>
<evidence type="ECO:0000313" key="1">
    <source>
        <dbReference type="EMBL" id="VDC91813.1"/>
    </source>
</evidence>
<dbReference type="EMBL" id="LR031872">
    <property type="protein sequence ID" value="VDC91813.1"/>
    <property type="molecule type" value="Genomic_DNA"/>
</dbReference>
<protein>
    <submittedName>
        <fullName evidence="1">Uncharacterized protein</fullName>
    </submittedName>
</protein>
<gene>
    <name evidence="1" type="ORF">BOLC3T16027H</name>
</gene>